<accession>A0AAD8QXK3</accession>
<proteinExistence type="predicted"/>
<evidence type="ECO:0000313" key="1">
    <source>
        <dbReference type="EMBL" id="KAK1610522.1"/>
    </source>
</evidence>
<sequence length="384" mass="43479">MHAVSAHWPRQYVAHSIAAVLALHPYRDVEQLLLALYTLDILEHAQEPCHRRPRRRSTAAEVRRSPRKLCFDWSLPERHRCTSSFLVDDRFSAHPARVLQRPGMPSDPLLAPWSPPRQAAHSHPRLAGLRSVFKSSFGPMEPIIPTEPFIQTQVYDLANGGDLIFERDLFALTEFLGRSPPVFYGGQISDQANGQLQWLIMANLPGKPESPMFRQIQFSLRDNTWVDGLAHALQESLARLCGQNSLAIEGERFAHFARHSSVDSVCADNSRAAANHTQQQLNQYAETIKVIAKERRTLRQLVAKRDSTIHRLKTKIAVLKETISTQVEQLQILEGEGEGEDIQGDGYSYVSNDNDYEPEEEEDQDFHQHLPAGMDTTFPLRIDG</sequence>
<organism evidence="1 2">
    <name type="scientific">Lolium multiflorum</name>
    <name type="common">Italian ryegrass</name>
    <name type="synonym">Lolium perenne subsp. multiflorum</name>
    <dbReference type="NCBI Taxonomy" id="4521"/>
    <lineage>
        <taxon>Eukaryota</taxon>
        <taxon>Viridiplantae</taxon>
        <taxon>Streptophyta</taxon>
        <taxon>Embryophyta</taxon>
        <taxon>Tracheophyta</taxon>
        <taxon>Spermatophyta</taxon>
        <taxon>Magnoliopsida</taxon>
        <taxon>Liliopsida</taxon>
        <taxon>Poales</taxon>
        <taxon>Poaceae</taxon>
        <taxon>BOP clade</taxon>
        <taxon>Pooideae</taxon>
        <taxon>Poodae</taxon>
        <taxon>Poeae</taxon>
        <taxon>Poeae Chloroplast Group 2 (Poeae type)</taxon>
        <taxon>Loliodinae</taxon>
        <taxon>Loliinae</taxon>
        <taxon>Lolium</taxon>
    </lineage>
</organism>
<reference evidence="1" key="1">
    <citation type="submission" date="2023-07" db="EMBL/GenBank/DDBJ databases">
        <title>A chromosome-level genome assembly of Lolium multiflorum.</title>
        <authorList>
            <person name="Chen Y."/>
            <person name="Copetti D."/>
            <person name="Kolliker R."/>
            <person name="Studer B."/>
        </authorList>
    </citation>
    <scope>NUCLEOTIDE SEQUENCE</scope>
    <source>
        <strain evidence="1">02402/16</strain>
        <tissue evidence="1">Leaf</tissue>
    </source>
</reference>
<keyword evidence="2" id="KW-1185">Reference proteome</keyword>
<gene>
    <name evidence="1" type="ORF">QYE76_034195</name>
</gene>
<dbReference type="EMBL" id="JAUUTY010000007">
    <property type="protein sequence ID" value="KAK1610522.1"/>
    <property type="molecule type" value="Genomic_DNA"/>
</dbReference>
<dbReference type="AlphaFoldDB" id="A0AAD8QXK3"/>
<name>A0AAD8QXK3_LOLMU</name>
<comment type="caution">
    <text evidence="1">The sequence shown here is derived from an EMBL/GenBank/DDBJ whole genome shotgun (WGS) entry which is preliminary data.</text>
</comment>
<protein>
    <submittedName>
        <fullName evidence="1">Uncharacterized protein</fullName>
    </submittedName>
</protein>
<evidence type="ECO:0000313" key="2">
    <source>
        <dbReference type="Proteomes" id="UP001231189"/>
    </source>
</evidence>
<dbReference type="Proteomes" id="UP001231189">
    <property type="component" value="Unassembled WGS sequence"/>
</dbReference>